<dbReference type="AlphaFoldDB" id="A0AAD5LUS2"/>
<keyword evidence="1" id="KW-0812">Transmembrane</keyword>
<gene>
    <name evidence="2" type="ORF">KIN20_000016</name>
</gene>
<dbReference type="Proteomes" id="UP001196413">
    <property type="component" value="Unassembled WGS sequence"/>
</dbReference>
<organism evidence="2 3">
    <name type="scientific">Parelaphostrongylus tenuis</name>
    <name type="common">Meningeal worm</name>
    <dbReference type="NCBI Taxonomy" id="148309"/>
    <lineage>
        <taxon>Eukaryota</taxon>
        <taxon>Metazoa</taxon>
        <taxon>Ecdysozoa</taxon>
        <taxon>Nematoda</taxon>
        <taxon>Chromadorea</taxon>
        <taxon>Rhabditida</taxon>
        <taxon>Rhabditina</taxon>
        <taxon>Rhabditomorpha</taxon>
        <taxon>Strongyloidea</taxon>
        <taxon>Metastrongylidae</taxon>
        <taxon>Parelaphostrongylus</taxon>
    </lineage>
</organism>
<feature type="transmembrane region" description="Helical" evidence="1">
    <location>
        <begin position="18"/>
        <end position="38"/>
    </location>
</feature>
<feature type="transmembrane region" description="Helical" evidence="1">
    <location>
        <begin position="73"/>
        <end position="90"/>
    </location>
</feature>
<dbReference type="EMBL" id="JAHQIW010000002">
    <property type="protein sequence ID" value="KAJ1345473.1"/>
    <property type="molecule type" value="Genomic_DNA"/>
</dbReference>
<accession>A0AAD5LUS2</accession>
<sequence length="105" mass="12117">MNYDVYSASLTLRERSHILGQIAMIFAQLVAVAFTITVRKRLHLKLEKEWQKRSSCKQPSECLAVKRFLQSETLLILILCIFLLLQAVLFDCEHCSLRTSVSCRT</sequence>
<evidence type="ECO:0000313" key="2">
    <source>
        <dbReference type="EMBL" id="KAJ1345473.1"/>
    </source>
</evidence>
<keyword evidence="3" id="KW-1185">Reference proteome</keyword>
<keyword evidence="1" id="KW-1133">Transmembrane helix</keyword>
<evidence type="ECO:0000313" key="3">
    <source>
        <dbReference type="Proteomes" id="UP001196413"/>
    </source>
</evidence>
<comment type="caution">
    <text evidence="2">The sequence shown here is derived from an EMBL/GenBank/DDBJ whole genome shotgun (WGS) entry which is preliminary data.</text>
</comment>
<reference evidence="2" key="1">
    <citation type="submission" date="2021-06" db="EMBL/GenBank/DDBJ databases">
        <title>Parelaphostrongylus tenuis whole genome reference sequence.</title>
        <authorList>
            <person name="Garwood T.J."/>
            <person name="Larsen P.A."/>
            <person name="Fountain-Jones N.M."/>
            <person name="Garbe J.R."/>
            <person name="Macchietto M.G."/>
            <person name="Kania S.A."/>
            <person name="Gerhold R.W."/>
            <person name="Richards J.E."/>
            <person name="Wolf T.M."/>
        </authorList>
    </citation>
    <scope>NUCLEOTIDE SEQUENCE</scope>
    <source>
        <strain evidence="2">MNPRO001-30</strain>
        <tissue evidence="2">Meninges</tissue>
    </source>
</reference>
<evidence type="ECO:0000256" key="1">
    <source>
        <dbReference type="SAM" id="Phobius"/>
    </source>
</evidence>
<proteinExistence type="predicted"/>
<name>A0AAD5LUS2_PARTN</name>
<protein>
    <submittedName>
        <fullName evidence="2">Uncharacterized protein</fullName>
    </submittedName>
</protein>
<keyword evidence="1" id="KW-0472">Membrane</keyword>